<sequence>MHPAWAAVGEAAGEVPAKRAVSEGVAAEVDALLAQDSELSDSARAVISNLLRRHRLLEGELARQRTLLQEWILSQLTYKALYYQYSGQSPQAPRVELMREKEAMRRRIREQLQPGADYLAAPDESTRSLSSS</sequence>
<gene>
    <name evidence="2" type="ORF">CBM2587_B90750</name>
</gene>
<reference evidence="2" key="1">
    <citation type="submission" date="2018-01" db="EMBL/GenBank/DDBJ databases">
        <authorList>
            <person name="Clerissi C."/>
        </authorList>
    </citation>
    <scope>NUCLEOTIDE SEQUENCE</scope>
    <source>
        <strain evidence="2">Cupriavidus sp. LMG 19464</strain>
    </source>
</reference>
<accession>A0A375CEJ1</accession>
<dbReference type="EMBL" id="OFSQ01000038">
    <property type="protein sequence ID" value="SOY68314.1"/>
    <property type="molecule type" value="Genomic_DNA"/>
</dbReference>
<dbReference type="AlphaFoldDB" id="A0A375CEJ1"/>
<dbReference type="Proteomes" id="UP000256780">
    <property type="component" value="Chromosome CBM2587_b"/>
</dbReference>
<name>A0A375CEJ1_9BURK</name>
<protein>
    <submittedName>
        <fullName evidence="2">Uncharacterized protein</fullName>
    </submittedName>
</protein>
<evidence type="ECO:0000313" key="2">
    <source>
        <dbReference type="EMBL" id="SOY68314.1"/>
    </source>
</evidence>
<evidence type="ECO:0000256" key="1">
    <source>
        <dbReference type="SAM" id="MobiDB-lite"/>
    </source>
</evidence>
<proteinExistence type="predicted"/>
<feature type="region of interest" description="Disordered" evidence="1">
    <location>
        <begin position="113"/>
        <end position="132"/>
    </location>
</feature>
<organism evidence="2">
    <name type="scientific">Cupriavidus taiwanensis</name>
    <dbReference type="NCBI Taxonomy" id="164546"/>
    <lineage>
        <taxon>Bacteria</taxon>
        <taxon>Pseudomonadati</taxon>
        <taxon>Pseudomonadota</taxon>
        <taxon>Betaproteobacteria</taxon>
        <taxon>Burkholderiales</taxon>
        <taxon>Burkholderiaceae</taxon>
        <taxon>Cupriavidus</taxon>
    </lineage>
</organism>
<comment type="caution">
    <text evidence="2">The sequence shown here is derived from an EMBL/GenBank/DDBJ whole genome shotgun (WGS) entry which is preliminary data.</text>
</comment>